<dbReference type="RefSeq" id="WP_220582202.1">
    <property type="nucleotide sequence ID" value="NZ_RKLT01000023.1"/>
</dbReference>
<comment type="caution">
    <text evidence="1">The sequence shown here is derived from an EMBL/GenBank/DDBJ whole genome shotgun (WGS) entry which is preliminary data.</text>
</comment>
<sequence>MPEITTVAGGERPSTEERKIAYRSGMYDDRYTFESRDARDMRLMTTLYPAYPFEQYQFGDVTRC</sequence>
<gene>
    <name evidence="1" type="ORF">EGH23_22335</name>
</gene>
<protein>
    <submittedName>
        <fullName evidence="1">Uncharacterized protein</fullName>
    </submittedName>
</protein>
<keyword evidence="2" id="KW-1185">Reference proteome</keyword>
<dbReference type="AlphaFoldDB" id="A0AAW4PJ79"/>
<proteinExistence type="predicted"/>
<dbReference type="Proteomes" id="UP001430455">
    <property type="component" value="Unassembled WGS sequence"/>
</dbReference>
<name>A0AAW4PJ79_9EURY</name>
<dbReference type="EMBL" id="RKLT01000023">
    <property type="protein sequence ID" value="MBX0297618.1"/>
    <property type="molecule type" value="Genomic_DNA"/>
</dbReference>
<accession>A0AAW4PJ79</accession>
<evidence type="ECO:0000313" key="2">
    <source>
        <dbReference type="Proteomes" id="UP001430455"/>
    </source>
</evidence>
<reference evidence="1 2" key="1">
    <citation type="submission" date="2021-06" db="EMBL/GenBank/DDBJ databases">
        <title>Halomicroarcula sp. a new haloarchaeum isolated from saline soil.</title>
        <authorList>
            <person name="Duran-Viseras A."/>
            <person name="Sanchez-Porro C."/>
            <person name="Ventosa A."/>
        </authorList>
    </citation>
    <scope>NUCLEOTIDE SEQUENCE [LARGE SCALE GENOMIC DNA]</scope>
    <source>
        <strain evidence="1 2">F27</strain>
    </source>
</reference>
<organism evidence="1 2">
    <name type="scientific">Haloarcula nitratireducens</name>
    <dbReference type="NCBI Taxonomy" id="2487749"/>
    <lineage>
        <taxon>Archaea</taxon>
        <taxon>Methanobacteriati</taxon>
        <taxon>Methanobacteriota</taxon>
        <taxon>Stenosarchaea group</taxon>
        <taxon>Halobacteria</taxon>
        <taxon>Halobacteriales</taxon>
        <taxon>Haloarculaceae</taxon>
        <taxon>Haloarcula</taxon>
    </lineage>
</organism>
<evidence type="ECO:0000313" key="1">
    <source>
        <dbReference type="EMBL" id="MBX0297618.1"/>
    </source>
</evidence>